<proteinExistence type="predicted"/>
<organism evidence="1 2">
    <name type="scientific">Hyphomonas johnsonii MHS-2</name>
    <dbReference type="NCBI Taxonomy" id="1280950"/>
    <lineage>
        <taxon>Bacteria</taxon>
        <taxon>Pseudomonadati</taxon>
        <taxon>Pseudomonadota</taxon>
        <taxon>Alphaproteobacteria</taxon>
        <taxon>Hyphomonadales</taxon>
        <taxon>Hyphomonadaceae</taxon>
        <taxon>Hyphomonas</taxon>
    </lineage>
</organism>
<dbReference type="PATRIC" id="fig|1280950.3.peg.969"/>
<evidence type="ECO:0000313" key="1">
    <source>
        <dbReference type="EMBL" id="KCZ94661.1"/>
    </source>
</evidence>
<dbReference type="OrthoDB" id="7617491at2"/>
<comment type="caution">
    <text evidence="1">The sequence shown here is derived from an EMBL/GenBank/DDBJ whole genome shotgun (WGS) entry which is preliminary data.</text>
</comment>
<reference evidence="1 2" key="1">
    <citation type="journal article" date="2014" name="Antonie Van Leeuwenhoek">
        <title>Hyphomonas beringensis sp. nov. and Hyphomonas chukchiensis sp. nov., isolated from surface seawater of the Bering Sea and Chukchi Sea.</title>
        <authorList>
            <person name="Li C."/>
            <person name="Lai Q."/>
            <person name="Li G."/>
            <person name="Dong C."/>
            <person name="Wang J."/>
            <person name="Liao Y."/>
            <person name="Shao Z."/>
        </authorList>
    </citation>
    <scope>NUCLEOTIDE SEQUENCE [LARGE SCALE GENOMIC DNA]</scope>
    <source>
        <strain evidence="1 2">MHS-2</strain>
    </source>
</reference>
<keyword evidence="2" id="KW-1185">Reference proteome</keyword>
<dbReference type="AlphaFoldDB" id="A0A059FVZ4"/>
<sequence length="274" mass="29658">MKRLLLVFTILVALGIGLGPWAYRTFFDQRPAMALPAFDYRALDSWAATPAEVPPAVWMGGWGVDVFLVGPKQDLAAKSESELSRDVERARHQAGGLSQELAPVGPVYAPLYRAGESAPDLAAAFKNYLDTHNRGRAFVIATEHPLPASMLRELETDAALRERFGGFLRLTRPKGDSAQFQAVASGAGIAPFCPERLTGDACQPIVEIGRQDGNIIVTEPAPIGGEQLAAFPDWLEANVAKTAEPLGALEEVEIIDIRRPGETDEQLEARGEEN</sequence>
<dbReference type="eggNOG" id="COG2267">
    <property type="taxonomic scope" value="Bacteria"/>
</dbReference>
<dbReference type="RefSeq" id="WP_035614002.1">
    <property type="nucleotide sequence ID" value="NZ_ARYK01000001.1"/>
</dbReference>
<dbReference type="EMBL" id="ARYK01000001">
    <property type="protein sequence ID" value="KCZ94661.1"/>
    <property type="molecule type" value="Genomic_DNA"/>
</dbReference>
<evidence type="ECO:0000313" key="2">
    <source>
        <dbReference type="Proteomes" id="UP000025171"/>
    </source>
</evidence>
<name>A0A059FVZ4_9PROT</name>
<protein>
    <submittedName>
        <fullName evidence="1">Uncharacterized protein</fullName>
    </submittedName>
</protein>
<accession>A0A059FVZ4</accession>
<dbReference type="STRING" id="1280950.HJO_04765"/>
<dbReference type="Proteomes" id="UP000025171">
    <property type="component" value="Unassembled WGS sequence"/>
</dbReference>
<gene>
    <name evidence="1" type="ORF">HJO_04765</name>
</gene>